<dbReference type="EMBL" id="NHOO01000002">
    <property type="protein sequence ID" value="OVE50297.1"/>
    <property type="molecule type" value="Genomic_DNA"/>
</dbReference>
<name>A0A1R0MC17_CHRVL</name>
<evidence type="ECO:0000313" key="5">
    <source>
        <dbReference type="Proteomes" id="UP000254029"/>
    </source>
</evidence>
<sequence>MAAPHFLSDSQLQQLAPQLQQYLSEQLGLEIGNFDARFLLDFIAEKVGRDIYNKALQDAQTALSARMESLQAAIWELER</sequence>
<evidence type="ECO:0000313" key="2">
    <source>
        <dbReference type="EMBL" id="SUX34229.1"/>
    </source>
</evidence>
<keyword evidence="4" id="KW-1185">Reference proteome</keyword>
<dbReference type="Proteomes" id="UP000254029">
    <property type="component" value="Unassembled WGS sequence"/>
</dbReference>
<reference evidence="2 5" key="2">
    <citation type="submission" date="2018-06" db="EMBL/GenBank/DDBJ databases">
        <authorList>
            <consortium name="Pathogen Informatics"/>
            <person name="Doyle S."/>
        </authorList>
    </citation>
    <scope>NUCLEOTIDE SEQUENCE [LARGE SCALE GENOMIC DNA]</scope>
    <source>
        <strain evidence="2 5">NCTC8684</strain>
    </source>
</reference>
<dbReference type="Pfam" id="PF09932">
    <property type="entry name" value="DUF2164"/>
    <property type="match status" value="1"/>
</dbReference>
<accession>A0A1R0MC17</accession>
<protein>
    <submittedName>
        <fullName evidence="2">Uncharacterized conserved protein</fullName>
    </submittedName>
</protein>
<reference evidence="3 6" key="3">
    <citation type="submission" date="2018-12" db="EMBL/GenBank/DDBJ databases">
        <authorList>
            <consortium name="Pathogen Informatics"/>
        </authorList>
    </citation>
    <scope>NUCLEOTIDE SEQUENCE [LARGE SCALE GENOMIC DNA]</scope>
    <source>
        <strain evidence="3 6">NCTC9695</strain>
    </source>
</reference>
<dbReference type="OMA" id="QFFMEED"/>
<evidence type="ECO:0000313" key="6">
    <source>
        <dbReference type="Proteomes" id="UP000275777"/>
    </source>
</evidence>
<dbReference type="EMBL" id="UIGR01000001">
    <property type="protein sequence ID" value="SUX34229.1"/>
    <property type="molecule type" value="Genomic_DNA"/>
</dbReference>
<reference evidence="1 4" key="1">
    <citation type="submission" date="2017-05" db="EMBL/GenBank/DDBJ databases">
        <title>Chromobacterium violaceum GHPS1 isolated from Hydrocarbon polluted soil in French Guiana display an awesome secondary metabolite arsenal and a battery of drug and heavy-metal-resistance and detoxification of xenobiotics proteins.</title>
        <authorList>
            <person name="Belbahri L."/>
        </authorList>
    </citation>
    <scope>NUCLEOTIDE SEQUENCE [LARGE SCALE GENOMIC DNA]</scope>
    <source>
        <strain evidence="1 4">GHPS1</strain>
    </source>
</reference>
<dbReference type="EMBL" id="LR134182">
    <property type="protein sequence ID" value="VEB45445.1"/>
    <property type="molecule type" value="Genomic_DNA"/>
</dbReference>
<gene>
    <name evidence="1" type="ORF">CBW21_03365</name>
    <name evidence="2" type="ORF">NCTC8684_03338</name>
    <name evidence="3" type="ORF">NCTC9695_05963</name>
</gene>
<evidence type="ECO:0000313" key="1">
    <source>
        <dbReference type="EMBL" id="OVE50297.1"/>
    </source>
</evidence>
<organism evidence="1 4">
    <name type="scientific">Chromobacterium violaceum</name>
    <dbReference type="NCBI Taxonomy" id="536"/>
    <lineage>
        <taxon>Bacteria</taxon>
        <taxon>Pseudomonadati</taxon>
        <taxon>Pseudomonadota</taxon>
        <taxon>Betaproteobacteria</taxon>
        <taxon>Neisseriales</taxon>
        <taxon>Chromobacteriaceae</taxon>
        <taxon>Chromobacterium</taxon>
    </lineage>
</organism>
<evidence type="ECO:0000313" key="3">
    <source>
        <dbReference type="EMBL" id="VEB45445.1"/>
    </source>
</evidence>
<dbReference type="Proteomes" id="UP000275777">
    <property type="component" value="Chromosome"/>
</dbReference>
<dbReference type="InterPro" id="IPR018680">
    <property type="entry name" value="DUF2164"/>
</dbReference>
<dbReference type="RefSeq" id="WP_011137657.1">
    <property type="nucleotide sequence ID" value="NZ_CP024028.1"/>
</dbReference>
<evidence type="ECO:0000313" key="4">
    <source>
        <dbReference type="Proteomes" id="UP000196342"/>
    </source>
</evidence>
<dbReference type="Proteomes" id="UP000196342">
    <property type="component" value="Unassembled WGS sequence"/>
</dbReference>
<dbReference type="AlphaFoldDB" id="A0A1R0MC17"/>
<accession>A0A202BFH4</accession>
<proteinExistence type="predicted"/>